<dbReference type="KEGG" id="cnc:CNE_BB1p12380"/>
<feature type="region of interest" description="Disordered" evidence="1">
    <location>
        <begin position="41"/>
        <end position="68"/>
    </location>
</feature>
<keyword evidence="2" id="KW-0614">Plasmid</keyword>
<organism evidence="2 3">
    <name type="scientific">Cupriavidus necator (strain ATCC 43291 / DSM 13513 / CCUG 52238 / LMG 8453 / N-1)</name>
    <name type="common">Ralstonia eutropha</name>
    <dbReference type="NCBI Taxonomy" id="1042878"/>
    <lineage>
        <taxon>Bacteria</taxon>
        <taxon>Pseudomonadati</taxon>
        <taxon>Pseudomonadota</taxon>
        <taxon>Betaproteobacteria</taxon>
        <taxon>Burkholderiales</taxon>
        <taxon>Burkholderiaceae</taxon>
        <taxon>Cupriavidus</taxon>
    </lineage>
</organism>
<reference evidence="2 3" key="1">
    <citation type="journal article" date="2011" name="J. Bacteriol.">
        <title>Complete genome sequence of the type strain Cupriavidus necator N-1.</title>
        <authorList>
            <person name="Poehlein A."/>
            <person name="Kusian B."/>
            <person name="Friedrich B."/>
            <person name="Daniel R."/>
            <person name="Bowien B."/>
        </authorList>
    </citation>
    <scope>NUCLEOTIDE SEQUENCE [LARGE SCALE GENOMIC DNA]</scope>
    <source>
        <strain evidence="3">ATCC 43291 / DSM 13513 / CCUG 52238 / LMG 8453 / N-1</strain>
        <plasmid evidence="2 3">pBB1</plasmid>
    </source>
</reference>
<evidence type="ECO:0000313" key="2">
    <source>
        <dbReference type="EMBL" id="AEI82639.1"/>
    </source>
</evidence>
<evidence type="ECO:0000313" key="3">
    <source>
        <dbReference type="Proteomes" id="UP000006798"/>
    </source>
</evidence>
<dbReference type="HOGENOM" id="CLU_056788_15_4_4"/>
<sequence length="68" mass="7687">MFYLPSYSPELNPDEMANAAIKQAGTSRASARKKLQLVKAASSHLRSVKKQPERIRRYSQHHSVEYGA</sequence>
<name>F8GVL9_CUPNN</name>
<dbReference type="EMBL" id="CP002879">
    <property type="protein sequence ID" value="AEI82639.1"/>
    <property type="molecule type" value="Genomic_DNA"/>
</dbReference>
<dbReference type="Proteomes" id="UP000006798">
    <property type="component" value="Plasmid pBB1"/>
</dbReference>
<geneLocation type="plasmid" evidence="2 3">
    <name>pBB1</name>
</geneLocation>
<evidence type="ECO:0008006" key="4">
    <source>
        <dbReference type="Google" id="ProtNLM"/>
    </source>
</evidence>
<gene>
    <name evidence="2" type="ordered locus">CNE_BB1p12380</name>
</gene>
<proteinExistence type="predicted"/>
<dbReference type="AlphaFoldDB" id="F8GVL9"/>
<protein>
    <recommendedName>
        <fullName evidence="4">Tc1-like transposase DDE domain-containing protein</fullName>
    </recommendedName>
</protein>
<evidence type="ECO:0000256" key="1">
    <source>
        <dbReference type="SAM" id="MobiDB-lite"/>
    </source>
</evidence>
<accession>F8GVL9</accession>